<organism evidence="1 2">
    <name type="scientific">Streptodolium elevatio</name>
    <dbReference type="NCBI Taxonomy" id="3157996"/>
    <lineage>
        <taxon>Bacteria</taxon>
        <taxon>Bacillati</taxon>
        <taxon>Actinomycetota</taxon>
        <taxon>Actinomycetes</taxon>
        <taxon>Kitasatosporales</taxon>
        <taxon>Streptomycetaceae</taxon>
        <taxon>Streptodolium</taxon>
    </lineage>
</organism>
<comment type="caution">
    <text evidence="1">The sequence shown here is derived from an EMBL/GenBank/DDBJ whole genome shotgun (WGS) entry which is preliminary data.</text>
</comment>
<dbReference type="Proteomes" id="UP001551482">
    <property type="component" value="Unassembled WGS sequence"/>
</dbReference>
<proteinExistence type="predicted"/>
<name>A0ABV3DKQ6_9ACTN</name>
<reference evidence="1 2" key="1">
    <citation type="submission" date="2024-06" db="EMBL/GenBank/DDBJ databases">
        <title>The Natural Products Discovery Center: Release of the First 8490 Sequenced Strains for Exploring Actinobacteria Biosynthetic Diversity.</title>
        <authorList>
            <person name="Kalkreuter E."/>
            <person name="Kautsar S.A."/>
            <person name="Yang D."/>
            <person name="Bader C.D."/>
            <person name="Teijaro C.N."/>
            <person name="Fluegel L."/>
            <person name="Davis C.M."/>
            <person name="Simpson J.R."/>
            <person name="Lauterbach L."/>
            <person name="Steele A.D."/>
            <person name="Gui C."/>
            <person name="Meng S."/>
            <person name="Li G."/>
            <person name="Viehrig K."/>
            <person name="Ye F."/>
            <person name="Su P."/>
            <person name="Kiefer A.F."/>
            <person name="Nichols A."/>
            <person name="Cepeda A.J."/>
            <person name="Yan W."/>
            <person name="Fan B."/>
            <person name="Jiang Y."/>
            <person name="Adhikari A."/>
            <person name="Zheng C.-J."/>
            <person name="Schuster L."/>
            <person name="Cowan T.M."/>
            <person name="Smanski M.J."/>
            <person name="Chevrette M.G."/>
            <person name="De Carvalho L.P.S."/>
            <person name="Shen B."/>
        </authorList>
    </citation>
    <scope>NUCLEOTIDE SEQUENCE [LARGE SCALE GENOMIC DNA]</scope>
    <source>
        <strain evidence="1 2">NPDC048946</strain>
    </source>
</reference>
<dbReference type="EMBL" id="JBEZFP010000061">
    <property type="protein sequence ID" value="MEU8136351.1"/>
    <property type="molecule type" value="Genomic_DNA"/>
</dbReference>
<accession>A0ABV3DKQ6</accession>
<protein>
    <submittedName>
        <fullName evidence="1">Uncharacterized protein</fullName>
    </submittedName>
</protein>
<gene>
    <name evidence="1" type="ORF">AB0C36_22930</name>
</gene>
<evidence type="ECO:0000313" key="1">
    <source>
        <dbReference type="EMBL" id="MEU8136351.1"/>
    </source>
</evidence>
<keyword evidence="2" id="KW-1185">Reference proteome</keyword>
<dbReference type="RefSeq" id="WP_358356800.1">
    <property type="nucleotide sequence ID" value="NZ_JBEZFP010000061.1"/>
</dbReference>
<sequence length="217" mass="23894">MGYWGEFVVVRSERSARELDPLNGGLCRRGHEDCLGSERAYGDAWQIVPVEHGVPGETAETVRRLGEQTGAPALICYVLDSDAGLVHGWSAHGGPWQTWFRPQYAAEYELPVDLCYEDETGMPATAYTAAWHAEHDRLVREMPGHARRVAAWAVEAGWSPDVDAVHHALIHDEPGWAEEQFHRQLLAAMGAPAPVAHGPLLVHHRRTVEGGRGAQST</sequence>
<evidence type="ECO:0000313" key="2">
    <source>
        <dbReference type="Proteomes" id="UP001551482"/>
    </source>
</evidence>